<proteinExistence type="predicted"/>
<keyword evidence="2" id="KW-1185">Reference proteome</keyword>
<accession>A0A233SVC1</accession>
<dbReference type="AlphaFoldDB" id="A0A233SVC1"/>
<evidence type="ECO:0000313" key="2">
    <source>
        <dbReference type="Proteomes" id="UP000215483"/>
    </source>
</evidence>
<evidence type="ECO:0000313" key="1">
    <source>
        <dbReference type="EMBL" id="OXY99598.1"/>
    </source>
</evidence>
<gene>
    <name evidence="1" type="ORF">BEK98_02860</name>
</gene>
<dbReference type="RefSeq" id="WP_094214759.1">
    <property type="nucleotide sequence ID" value="NZ_MCGQ01000005.1"/>
</dbReference>
<comment type="caution">
    <text evidence="1">The sequence shown here is derived from an EMBL/GenBank/DDBJ whole genome shotgun (WGS) entry which is preliminary data.</text>
</comment>
<protein>
    <submittedName>
        <fullName evidence="1">Uncharacterized protein</fullName>
    </submittedName>
</protein>
<name>A0A233SVC1_STRDA</name>
<reference evidence="1 2" key="1">
    <citation type="submission" date="2016-07" db="EMBL/GenBank/DDBJ databases">
        <title>Draft genome of Streptomyces diastatochromogenes.</title>
        <authorList>
            <person name="Podduturi R."/>
            <person name="Lukassen M.B."/>
            <person name="Clausen N."/>
            <person name="Nielsen J.L."/>
            <person name="Jorgensen N.O."/>
        </authorList>
    </citation>
    <scope>NUCLEOTIDE SEQUENCE [LARGE SCALE GENOMIC DNA]</scope>
    <source>
        <strain evidence="1 2">DSM 40608</strain>
    </source>
</reference>
<organism evidence="1 2">
    <name type="scientific">Streptomyces diastatochromogenes</name>
    <dbReference type="NCBI Taxonomy" id="42236"/>
    <lineage>
        <taxon>Bacteria</taxon>
        <taxon>Bacillati</taxon>
        <taxon>Actinomycetota</taxon>
        <taxon>Actinomycetes</taxon>
        <taxon>Kitasatosporales</taxon>
        <taxon>Streptomycetaceae</taxon>
        <taxon>Streptomyces</taxon>
    </lineage>
</organism>
<dbReference type="EMBL" id="MCGQ01000005">
    <property type="protein sequence ID" value="OXY99598.1"/>
    <property type="molecule type" value="Genomic_DNA"/>
</dbReference>
<dbReference type="Proteomes" id="UP000215483">
    <property type="component" value="Unassembled WGS sequence"/>
</dbReference>
<sequence length="66" mass="7087">MFLCRPTHGNERYAVPLAEAVDLITATRARLNGLAKRFRFVASAAMPTTSSSAITKPVTPPIRTGS</sequence>
<dbReference type="OrthoDB" id="9768064at2"/>